<keyword evidence="2" id="KW-1185">Reference proteome</keyword>
<dbReference type="OrthoDB" id="1139144at2"/>
<evidence type="ECO:0000313" key="2">
    <source>
        <dbReference type="Proteomes" id="UP000236654"/>
    </source>
</evidence>
<proteinExistence type="predicted"/>
<dbReference type="Proteomes" id="UP000236654">
    <property type="component" value="Unassembled WGS sequence"/>
</dbReference>
<comment type="caution">
    <text evidence="1">The sequence shown here is derived from an EMBL/GenBank/DDBJ whole genome shotgun (WGS) entry which is preliminary data.</text>
</comment>
<organism evidence="1 2">
    <name type="scientific">Brumimicrobium salinarum</name>
    <dbReference type="NCBI Taxonomy" id="2058658"/>
    <lineage>
        <taxon>Bacteria</taxon>
        <taxon>Pseudomonadati</taxon>
        <taxon>Bacteroidota</taxon>
        <taxon>Flavobacteriia</taxon>
        <taxon>Flavobacteriales</taxon>
        <taxon>Crocinitomicaceae</taxon>
        <taxon>Brumimicrobium</taxon>
    </lineage>
</organism>
<evidence type="ECO:0000313" key="1">
    <source>
        <dbReference type="EMBL" id="PKR81505.1"/>
    </source>
</evidence>
<dbReference type="EMBL" id="PJNI01000003">
    <property type="protein sequence ID" value="PKR81505.1"/>
    <property type="molecule type" value="Genomic_DNA"/>
</dbReference>
<sequence>MELQSANSSKNAAAFEGSYNIIGLNQDEGQGRYFGFLHISKVSEIRVNAEWVINGEQVQQGSGFYHGDTLIINFSYEGEEENAGKTYKGVVVYKLINDSILTGFWSEKHGNDEFLGFEEGRKLKASETIWEQAKMN</sequence>
<gene>
    <name evidence="1" type="ORF">CW751_04670</name>
</gene>
<name>A0A2I0R4K0_9FLAO</name>
<reference evidence="1 2" key="1">
    <citation type="submission" date="2017-12" db="EMBL/GenBank/DDBJ databases">
        <title>The draft genome sequence of Brumimicrobium saltpan LHR20.</title>
        <authorList>
            <person name="Do Z.-J."/>
            <person name="Luo H.-R."/>
        </authorList>
    </citation>
    <scope>NUCLEOTIDE SEQUENCE [LARGE SCALE GENOMIC DNA]</scope>
    <source>
        <strain evidence="1 2">LHR20</strain>
    </source>
</reference>
<protein>
    <submittedName>
        <fullName evidence="1">Uncharacterized protein</fullName>
    </submittedName>
</protein>
<dbReference type="AlphaFoldDB" id="A0A2I0R4K0"/>
<accession>A0A2I0R4K0</accession>